<evidence type="ECO:0000313" key="2">
    <source>
        <dbReference type="Proteomes" id="UP001148629"/>
    </source>
</evidence>
<accession>A0ACC1SIE9</accession>
<evidence type="ECO:0000313" key="1">
    <source>
        <dbReference type="EMBL" id="KAJ3540546.1"/>
    </source>
</evidence>
<keyword evidence="2" id="KW-1185">Reference proteome</keyword>
<reference evidence="1" key="1">
    <citation type="submission" date="2022-08" db="EMBL/GenBank/DDBJ databases">
        <title>Genome Sequence of Fusarium decemcellulare.</title>
        <authorList>
            <person name="Buettner E."/>
        </authorList>
    </citation>
    <scope>NUCLEOTIDE SEQUENCE</scope>
    <source>
        <strain evidence="1">Babe19</strain>
    </source>
</reference>
<organism evidence="1 2">
    <name type="scientific">Fusarium decemcellulare</name>
    <dbReference type="NCBI Taxonomy" id="57161"/>
    <lineage>
        <taxon>Eukaryota</taxon>
        <taxon>Fungi</taxon>
        <taxon>Dikarya</taxon>
        <taxon>Ascomycota</taxon>
        <taxon>Pezizomycotina</taxon>
        <taxon>Sordariomycetes</taxon>
        <taxon>Hypocreomycetidae</taxon>
        <taxon>Hypocreales</taxon>
        <taxon>Nectriaceae</taxon>
        <taxon>Fusarium</taxon>
        <taxon>Fusarium decemcellulare species complex</taxon>
    </lineage>
</organism>
<name>A0ACC1SIE9_9HYPO</name>
<sequence>MSTIAVAGGTGKLGRAIVDALVQDGKNQVLVVTRQTGQGNQKDIGAKVVAADYDSVDSLTAVLESNKVDIVISAISGTASIEPELNFIKAADKSAVTKRYIPSIWGVKYTDEVCSYFPIGKAKRAIIGALEASSLEWTAVYNGYYLDYWFIPGVKTYFDPMALVLDVANNKAAIPASGNVPVAFTYSLDIARFVVSLVSHPKWQKESYIIGDKVTWNEFLSIVEEAKGVKFDTVTDDIEKLRAGQITELPSHQHMYPFFPKEMLQGLFAAFGRMFEEGVFDFKPARTLNQEFPDVKTTKVRDLAAEAFKKS</sequence>
<comment type="caution">
    <text evidence="1">The sequence shown here is derived from an EMBL/GenBank/DDBJ whole genome shotgun (WGS) entry which is preliminary data.</text>
</comment>
<dbReference type="EMBL" id="JANRMS010000403">
    <property type="protein sequence ID" value="KAJ3540546.1"/>
    <property type="molecule type" value="Genomic_DNA"/>
</dbReference>
<proteinExistence type="predicted"/>
<gene>
    <name evidence="1" type="ORF">NM208_g5021</name>
</gene>
<protein>
    <submittedName>
        <fullName evidence="1">Uncharacterized protein</fullName>
    </submittedName>
</protein>
<dbReference type="Proteomes" id="UP001148629">
    <property type="component" value="Unassembled WGS sequence"/>
</dbReference>